<evidence type="ECO:0000313" key="11">
    <source>
        <dbReference type="EMBL" id="KAF5395390.1"/>
    </source>
</evidence>
<comment type="similarity">
    <text evidence="3">Belongs to the ALG6/ALG8 glucosyltransferase family.</text>
</comment>
<protein>
    <submittedName>
        <fullName evidence="11">Alpha-1 3-glucosyltransferase</fullName>
    </submittedName>
</protein>
<name>A0A8J4SSR0_9TREM</name>
<feature type="transmembrane region" description="Helical" evidence="10">
    <location>
        <begin position="96"/>
        <end position="116"/>
    </location>
</feature>
<evidence type="ECO:0000256" key="8">
    <source>
        <dbReference type="ARBA" id="ARBA00022989"/>
    </source>
</evidence>
<feature type="transmembrane region" description="Helical" evidence="10">
    <location>
        <begin position="128"/>
        <end position="150"/>
    </location>
</feature>
<sequence length="186" mass="20682">MAFAFLRKHLFYLIASISSLLAIAVPKYSSLAFYVTTLGHFSLTPLIPTLAETPAVVSMFLAFTSVHWLILFRLHQTGTPPAKPQTMIEPSSPVTSLARAHLLGLIPLYVCCFFIWPLTNLHERLPFVPLLATSVYTALGLCLAFLYFLYMSTFSPRGPVPVATKVATTMEKAISSRKKNKKMKTQ</sequence>
<evidence type="ECO:0000313" key="12">
    <source>
        <dbReference type="Proteomes" id="UP000748531"/>
    </source>
</evidence>
<proteinExistence type="inferred from homology"/>
<evidence type="ECO:0000256" key="3">
    <source>
        <dbReference type="ARBA" id="ARBA00008715"/>
    </source>
</evidence>
<feature type="transmembrane region" description="Helical" evidence="10">
    <location>
        <begin position="12"/>
        <end position="35"/>
    </location>
</feature>
<comment type="caution">
    <text evidence="11">The sequence shown here is derived from an EMBL/GenBank/DDBJ whole genome shotgun (WGS) entry which is preliminary data.</text>
</comment>
<keyword evidence="12" id="KW-1185">Reference proteome</keyword>
<reference evidence="11" key="1">
    <citation type="submission" date="2019-05" db="EMBL/GenBank/DDBJ databases">
        <title>Annotation for the trematode Paragonimus heterotremus.</title>
        <authorList>
            <person name="Choi Y.-J."/>
        </authorList>
    </citation>
    <scope>NUCLEOTIDE SEQUENCE</scope>
    <source>
        <strain evidence="11">LC</strain>
    </source>
</reference>
<evidence type="ECO:0000256" key="7">
    <source>
        <dbReference type="ARBA" id="ARBA00022824"/>
    </source>
</evidence>
<keyword evidence="8 10" id="KW-1133">Transmembrane helix</keyword>
<evidence type="ECO:0000256" key="1">
    <source>
        <dbReference type="ARBA" id="ARBA00004477"/>
    </source>
</evidence>
<keyword evidence="5" id="KW-0808">Transferase</keyword>
<dbReference type="UniPathway" id="UPA00378"/>
<evidence type="ECO:0000256" key="5">
    <source>
        <dbReference type="ARBA" id="ARBA00022679"/>
    </source>
</evidence>
<dbReference type="EMBL" id="LUCH01013882">
    <property type="protein sequence ID" value="KAF5395390.1"/>
    <property type="molecule type" value="Genomic_DNA"/>
</dbReference>
<comment type="pathway">
    <text evidence="2">Protein modification; protein glycosylation.</text>
</comment>
<dbReference type="Proteomes" id="UP000748531">
    <property type="component" value="Unassembled WGS sequence"/>
</dbReference>
<evidence type="ECO:0000256" key="6">
    <source>
        <dbReference type="ARBA" id="ARBA00022692"/>
    </source>
</evidence>
<dbReference type="InterPro" id="IPR004856">
    <property type="entry name" value="Glyco_trans_ALG6/ALG8"/>
</dbReference>
<dbReference type="GO" id="GO:0005789">
    <property type="term" value="C:endoplasmic reticulum membrane"/>
    <property type="evidence" value="ECO:0007669"/>
    <property type="project" value="UniProtKB-SubCell"/>
</dbReference>
<accession>A0A8J4SSR0</accession>
<dbReference type="OrthoDB" id="1689333at2759"/>
<evidence type="ECO:0000256" key="9">
    <source>
        <dbReference type="ARBA" id="ARBA00023136"/>
    </source>
</evidence>
<evidence type="ECO:0000256" key="10">
    <source>
        <dbReference type="SAM" id="Phobius"/>
    </source>
</evidence>
<keyword evidence="6 10" id="KW-0812">Transmembrane</keyword>
<dbReference type="AlphaFoldDB" id="A0A8J4SSR0"/>
<evidence type="ECO:0000256" key="2">
    <source>
        <dbReference type="ARBA" id="ARBA00004922"/>
    </source>
</evidence>
<keyword evidence="9 10" id="KW-0472">Membrane</keyword>
<keyword evidence="7" id="KW-0256">Endoplasmic reticulum</keyword>
<dbReference type="Pfam" id="PF03155">
    <property type="entry name" value="Alg6_Alg8"/>
    <property type="match status" value="1"/>
</dbReference>
<comment type="subcellular location">
    <subcellularLocation>
        <location evidence="1">Endoplasmic reticulum membrane</location>
        <topology evidence="1">Multi-pass membrane protein</topology>
    </subcellularLocation>
</comment>
<gene>
    <name evidence="11" type="ORF">PHET_12294</name>
</gene>
<feature type="transmembrane region" description="Helical" evidence="10">
    <location>
        <begin position="55"/>
        <end position="75"/>
    </location>
</feature>
<dbReference type="GO" id="GO:0016758">
    <property type="term" value="F:hexosyltransferase activity"/>
    <property type="evidence" value="ECO:0007669"/>
    <property type="project" value="InterPro"/>
</dbReference>
<keyword evidence="4" id="KW-0328">Glycosyltransferase</keyword>
<organism evidence="11 12">
    <name type="scientific">Paragonimus heterotremus</name>
    <dbReference type="NCBI Taxonomy" id="100268"/>
    <lineage>
        <taxon>Eukaryota</taxon>
        <taxon>Metazoa</taxon>
        <taxon>Spiralia</taxon>
        <taxon>Lophotrochozoa</taxon>
        <taxon>Platyhelminthes</taxon>
        <taxon>Trematoda</taxon>
        <taxon>Digenea</taxon>
        <taxon>Plagiorchiida</taxon>
        <taxon>Troglotremata</taxon>
        <taxon>Troglotrematidae</taxon>
        <taxon>Paragonimus</taxon>
    </lineage>
</organism>
<evidence type="ECO:0000256" key="4">
    <source>
        <dbReference type="ARBA" id="ARBA00022676"/>
    </source>
</evidence>